<name>A0ABT6HF73_9ACTN</name>
<dbReference type="RefSeq" id="WP_279925530.1">
    <property type="nucleotide sequence ID" value="NZ_JARWBG010000001.1"/>
</dbReference>
<proteinExistence type="predicted"/>
<evidence type="ECO:0000313" key="2">
    <source>
        <dbReference type="Proteomes" id="UP001223144"/>
    </source>
</evidence>
<keyword evidence="2" id="KW-1185">Reference proteome</keyword>
<organism evidence="1 2">
    <name type="scientific">Streptomyces chengmaiensis</name>
    <dbReference type="NCBI Taxonomy" id="3040919"/>
    <lineage>
        <taxon>Bacteria</taxon>
        <taxon>Bacillati</taxon>
        <taxon>Actinomycetota</taxon>
        <taxon>Actinomycetes</taxon>
        <taxon>Kitasatosporales</taxon>
        <taxon>Streptomycetaceae</taxon>
        <taxon>Streptomyces</taxon>
    </lineage>
</organism>
<reference evidence="1 2" key="1">
    <citation type="submission" date="2023-04" db="EMBL/GenBank/DDBJ databases">
        <title>Streptomyces chengmaiensis sp. nov. isolated from the stem of mangrove plant in Hainan.</title>
        <authorList>
            <person name="Huang X."/>
            <person name="Zhou S."/>
            <person name="Chu X."/>
            <person name="Xie Y."/>
            <person name="Lin Y."/>
        </authorList>
    </citation>
    <scope>NUCLEOTIDE SEQUENCE [LARGE SCALE GENOMIC DNA]</scope>
    <source>
        <strain evidence="1 2">HNM0663</strain>
    </source>
</reference>
<gene>
    <name evidence="1" type="ORF">QCN29_01140</name>
</gene>
<evidence type="ECO:0000313" key="1">
    <source>
        <dbReference type="EMBL" id="MDH2387412.1"/>
    </source>
</evidence>
<protein>
    <submittedName>
        <fullName evidence="1">Uncharacterized protein</fullName>
    </submittedName>
</protein>
<dbReference type="Proteomes" id="UP001223144">
    <property type="component" value="Unassembled WGS sequence"/>
</dbReference>
<dbReference type="EMBL" id="JARWBG010000001">
    <property type="protein sequence ID" value="MDH2387412.1"/>
    <property type="molecule type" value="Genomic_DNA"/>
</dbReference>
<accession>A0ABT6HF73</accession>
<comment type="caution">
    <text evidence="1">The sequence shown here is derived from an EMBL/GenBank/DDBJ whole genome shotgun (WGS) entry which is preliminary data.</text>
</comment>
<sequence>MSEPTFNAPTRKPVRLCVRCNVVTDAPVVVSEVHQSSGPGFNVYACPKCAPLFPALPDAFDLLNGWRGRNEDGAE</sequence>